<name>A0A173YJK4_9ACTN</name>
<dbReference type="AlphaFoldDB" id="A0A173YJK4"/>
<dbReference type="InterPro" id="IPR037012">
    <property type="entry name" value="NanQ/TabA/YiaL_sf"/>
</dbReference>
<accession>A0A173YJK4</accession>
<dbReference type="RefSeq" id="WP_055285470.1">
    <property type="nucleotide sequence ID" value="NZ_CYYP01000003.1"/>
</dbReference>
<proteinExistence type="predicted"/>
<dbReference type="EMBL" id="CYYP01000003">
    <property type="protein sequence ID" value="CUN63760.1"/>
    <property type="molecule type" value="Genomic_DNA"/>
</dbReference>
<protein>
    <submittedName>
        <fullName evidence="1">Uncharacterized protein, YhcH/YjgK/YiaL family</fullName>
    </submittedName>
</protein>
<dbReference type="Pfam" id="PF04074">
    <property type="entry name" value="DUF386"/>
    <property type="match status" value="1"/>
</dbReference>
<dbReference type="PANTHER" id="PTHR34986:SF1">
    <property type="entry name" value="PROTEIN YIAL"/>
    <property type="match status" value="1"/>
</dbReference>
<evidence type="ECO:0000313" key="2">
    <source>
        <dbReference type="Proteomes" id="UP000095468"/>
    </source>
</evidence>
<dbReference type="PANTHER" id="PTHR34986">
    <property type="entry name" value="EVOLVED BETA-GALACTOSIDASE SUBUNIT BETA"/>
    <property type="match status" value="1"/>
</dbReference>
<evidence type="ECO:0000313" key="1">
    <source>
        <dbReference type="EMBL" id="CUN63760.1"/>
    </source>
</evidence>
<sequence length="157" mass="17505">MIYGALGDIEEYRGMLKGLDVLIDWLEENDPAELEVGSHPILGDKVFANVMAPTTRPEADAHYETHQRYHDLQIDVEGREAFKVATGSLTLVQEFDEKDDYDLVDSDASIAGDLADDKFALFVAGEPHMPTLEFPGDGAQPVKKICFKLLADAYWEE</sequence>
<reference evidence="1 2" key="1">
    <citation type="submission" date="2015-09" db="EMBL/GenBank/DDBJ databases">
        <authorList>
            <consortium name="Pathogen Informatics"/>
        </authorList>
    </citation>
    <scope>NUCLEOTIDE SEQUENCE [LARGE SCALE GENOMIC DNA]</scope>
    <source>
        <strain evidence="1 2">2789STDY5608823</strain>
    </source>
</reference>
<dbReference type="SUPFAM" id="SSF51197">
    <property type="entry name" value="Clavaminate synthase-like"/>
    <property type="match status" value="1"/>
</dbReference>
<dbReference type="GO" id="GO:0005829">
    <property type="term" value="C:cytosol"/>
    <property type="evidence" value="ECO:0007669"/>
    <property type="project" value="TreeGrafter"/>
</dbReference>
<dbReference type="Proteomes" id="UP000095468">
    <property type="component" value="Unassembled WGS sequence"/>
</dbReference>
<gene>
    <name evidence="1" type="ORF">ERS852381_00475</name>
</gene>
<organism evidence="1 2">
    <name type="scientific">Collinsella aerofaciens</name>
    <dbReference type="NCBI Taxonomy" id="74426"/>
    <lineage>
        <taxon>Bacteria</taxon>
        <taxon>Bacillati</taxon>
        <taxon>Actinomycetota</taxon>
        <taxon>Coriobacteriia</taxon>
        <taxon>Coriobacteriales</taxon>
        <taxon>Coriobacteriaceae</taxon>
        <taxon>Collinsella</taxon>
    </lineage>
</organism>
<dbReference type="InterPro" id="IPR004375">
    <property type="entry name" value="NanQ/TabA/YiaL"/>
</dbReference>
<dbReference type="NCBIfam" id="TIGR00022">
    <property type="entry name" value="YhcH/YjgK/YiaL family protein"/>
    <property type="match status" value="1"/>
</dbReference>
<dbReference type="Gene3D" id="2.60.120.370">
    <property type="entry name" value="YhcH/YjgK/YiaL"/>
    <property type="match status" value="1"/>
</dbReference>